<name>A0ABY5MNZ9_9HYPH</name>
<accession>A0ABY5MNZ9</accession>
<protein>
    <recommendedName>
        <fullName evidence="4">PRC-barrel domain-containing protein</fullName>
    </recommendedName>
</protein>
<keyword evidence="3" id="KW-1185">Reference proteome</keyword>
<dbReference type="RefSeq" id="WP_338531324.1">
    <property type="nucleotide sequence ID" value="NZ_CP030941.1"/>
</dbReference>
<reference evidence="2 3" key="1">
    <citation type="submission" date="2018-07" db="EMBL/GenBank/DDBJ databases">
        <title>Genome sequence of Nitratireductor thuwali#1536.</title>
        <authorList>
            <person name="Michoud G."/>
            <person name="Merlino G."/>
            <person name="Sefrji F.O."/>
            <person name="Daffonchio D."/>
        </authorList>
    </citation>
    <scope>NUCLEOTIDE SEQUENCE [LARGE SCALE GENOMIC DNA]</scope>
    <source>
        <strain evidence="3">Nit1536</strain>
    </source>
</reference>
<evidence type="ECO:0008006" key="4">
    <source>
        <dbReference type="Google" id="ProtNLM"/>
    </source>
</evidence>
<evidence type="ECO:0000313" key="2">
    <source>
        <dbReference type="EMBL" id="UUP19143.1"/>
    </source>
</evidence>
<organism evidence="2 3">
    <name type="scientific">Nitratireductor thuwali</name>
    <dbReference type="NCBI Taxonomy" id="2267699"/>
    <lineage>
        <taxon>Bacteria</taxon>
        <taxon>Pseudomonadati</taxon>
        <taxon>Pseudomonadota</taxon>
        <taxon>Alphaproteobacteria</taxon>
        <taxon>Hyphomicrobiales</taxon>
        <taxon>Phyllobacteriaceae</taxon>
        <taxon>Nitratireductor</taxon>
    </lineage>
</organism>
<evidence type="ECO:0000256" key="1">
    <source>
        <dbReference type="SAM" id="MobiDB-lite"/>
    </source>
</evidence>
<dbReference type="Proteomes" id="UP001342418">
    <property type="component" value="Chromosome"/>
</dbReference>
<gene>
    <name evidence="2" type="ORF">NTH_03633</name>
</gene>
<evidence type="ECO:0000313" key="3">
    <source>
        <dbReference type="Proteomes" id="UP001342418"/>
    </source>
</evidence>
<feature type="region of interest" description="Disordered" evidence="1">
    <location>
        <begin position="32"/>
        <end position="52"/>
    </location>
</feature>
<proteinExistence type="predicted"/>
<dbReference type="EMBL" id="CP030941">
    <property type="protein sequence ID" value="UUP19143.1"/>
    <property type="molecule type" value="Genomic_DNA"/>
</dbReference>
<sequence length="123" mass="13470">MTDVLSRIHSGMRIIDSSGEEIGTVETVHMPEGDLSNPEPETLTAGPNPGQYGSTLTASLARVFTTDRVPEVLQKRLLREGFVRVDVSGLLAADRYVLPEQIETVDGDAVHLKASREELIRRS</sequence>